<feature type="domain" description="VWFA" evidence="2">
    <location>
        <begin position="28"/>
        <end position="215"/>
    </location>
</feature>
<dbReference type="SUPFAM" id="SSF53300">
    <property type="entry name" value="vWA-like"/>
    <property type="match status" value="1"/>
</dbReference>
<feature type="chain" id="PRO_5037575652" evidence="1">
    <location>
        <begin position="20"/>
        <end position="221"/>
    </location>
</feature>
<dbReference type="InterPro" id="IPR036465">
    <property type="entry name" value="vWFA_dom_sf"/>
</dbReference>
<dbReference type="Pfam" id="PF00092">
    <property type="entry name" value="VWA"/>
    <property type="match status" value="1"/>
</dbReference>
<dbReference type="PROSITE" id="PS50234">
    <property type="entry name" value="VWFA"/>
    <property type="match status" value="1"/>
</dbReference>
<evidence type="ECO:0000313" key="4">
    <source>
        <dbReference type="WBParaSite" id="PSAMB.scaffold1585size29683.g14188.t1"/>
    </source>
</evidence>
<dbReference type="AlphaFoldDB" id="A0A914V651"/>
<keyword evidence="1" id="KW-0732">Signal</keyword>
<feature type="signal peptide" evidence="1">
    <location>
        <begin position="1"/>
        <end position="19"/>
    </location>
</feature>
<dbReference type="Proteomes" id="UP000887566">
    <property type="component" value="Unplaced"/>
</dbReference>
<evidence type="ECO:0000313" key="3">
    <source>
        <dbReference type="Proteomes" id="UP000887566"/>
    </source>
</evidence>
<keyword evidence="3" id="KW-1185">Reference proteome</keyword>
<dbReference type="WBParaSite" id="PSAMB.scaffold1585size29683.g14188.t1">
    <property type="protein sequence ID" value="PSAMB.scaffold1585size29683.g14188.t1"/>
    <property type="gene ID" value="PSAMB.scaffold1585size29683.g14188"/>
</dbReference>
<dbReference type="SMART" id="SM00327">
    <property type="entry name" value="VWA"/>
    <property type="match status" value="1"/>
</dbReference>
<dbReference type="Gene3D" id="3.40.50.410">
    <property type="entry name" value="von Willebrand factor, type A domain"/>
    <property type="match status" value="1"/>
</dbReference>
<accession>A0A914V651</accession>
<proteinExistence type="predicted"/>
<evidence type="ECO:0000259" key="2">
    <source>
        <dbReference type="PROSITE" id="PS50234"/>
    </source>
</evidence>
<dbReference type="CDD" id="cd00198">
    <property type="entry name" value="vWFA"/>
    <property type="match status" value="1"/>
</dbReference>
<organism evidence="3 4">
    <name type="scientific">Plectus sambesii</name>
    <dbReference type="NCBI Taxonomy" id="2011161"/>
    <lineage>
        <taxon>Eukaryota</taxon>
        <taxon>Metazoa</taxon>
        <taxon>Ecdysozoa</taxon>
        <taxon>Nematoda</taxon>
        <taxon>Chromadorea</taxon>
        <taxon>Plectida</taxon>
        <taxon>Plectina</taxon>
        <taxon>Plectoidea</taxon>
        <taxon>Plectidae</taxon>
        <taxon>Plectus</taxon>
    </lineage>
</organism>
<protein>
    <submittedName>
        <fullName evidence="4">VWFA domain-containing protein</fullName>
    </submittedName>
</protein>
<sequence>MYLKTVLLVFFVQSVHVFAQSSQCSNLDLLFVIDESQSMLLNNGFENGKNFVLNVVKAFSAVADARFAWVTFNSKVWEQTSFQTAQEFSSIVQSTGFNTGSSDYLIGFNAAKQTLSDHSKTTGTGRETVVIFFTDGHPTNGGDVSAIADVTKQIRCDQKTRILGLGIGEEADSAATIQAVIGVDDASGSCSKASYETVPNFGSVASQGVGIVQRLLGCQGF</sequence>
<evidence type="ECO:0000256" key="1">
    <source>
        <dbReference type="SAM" id="SignalP"/>
    </source>
</evidence>
<reference evidence="4" key="1">
    <citation type="submission" date="2022-11" db="UniProtKB">
        <authorList>
            <consortium name="WormBaseParasite"/>
        </authorList>
    </citation>
    <scope>IDENTIFICATION</scope>
</reference>
<name>A0A914V651_9BILA</name>
<dbReference type="InterPro" id="IPR002035">
    <property type="entry name" value="VWF_A"/>
</dbReference>